<name>A0ABD3GHJ7_9MARC</name>
<comment type="caution">
    <text evidence="2">The sequence shown here is derived from an EMBL/GenBank/DDBJ whole genome shotgun (WGS) entry which is preliminary data.</text>
</comment>
<evidence type="ECO:0000313" key="2">
    <source>
        <dbReference type="EMBL" id="KAL3678383.1"/>
    </source>
</evidence>
<reference evidence="2 3" key="1">
    <citation type="submission" date="2024-09" db="EMBL/GenBank/DDBJ databases">
        <title>Chromosome-scale assembly of Riccia sorocarpa.</title>
        <authorList>
            <person name="Paukszto L."/>
        </authorList>
    </citation>
    <scope>NUCLEOTIDE SEQUENCE [LARGE SCALE GENOMIC DNA]</scope>
    <source>
        <strain evidence="2">LP-2024</strain>
        <tissue evidence="2">Aerial parts of the thallus</tissue>
    </source>
</reference>
<keyword evidence="3" id="KW-1185">Reference proteome</keyword>
<dbReference type="AlphaFoldDB" id="A0ABD3GHJ7"/>
<feature type="region of interest" description="Disordered" evidence="1">
    <location>
        <begin position="105"/>
        <end position="143"/>
    </location>
</feature>
<evidence type="ECO:0000256" key="1">
    <source>
        <dbReference type="SAM" id="MobiDB-lite"/>
    </source>
</evidence>
<dbReference type="Proteomes" id="UP001633002">
    <property type="component" value="Unassembled WGS sequence"/>
</dbReference>
<proteinExistence type="predicted"/>
<sequence>MLARDKVSEKLIMEFASRQNSGKFIVSHSKKLFGESASVNANSGLKIHTTDNSLRCRLQNEFTIRHRRQKNKQTFELDRGMRPITQESGDLPRELTRWPLLPVHHHHTRKDRRQNDNKKKTVLKFPGGNSVAASSTLQERGHPSDCRQLVGKLSLQKVGTKLTKSGIRWSPIGPEVPQLMAMILEEDAMA</sequence>
<dbReference type="EMBL" id="JBJQOH010000007">
    <property type="protein sequence ID" value="KAL3678383.1"/>
    <property type="molecule type" value="Genomic_DNA"/>
</dbReference>
<protein>
    <submittedName>
        <fullName evidence="2">Uncharacterized protein</fullName>
    </submittedName>
</protein>
<organism evidence="2 3">
    <name type="scientific">Riccia sorocarpa</name>
    <dbReference type="NCBI Taxonomy" id="122646"/>
    <lineage>
        <taxon>Eukaryota</taxon>
        <taxon>Viridiplantae</taxon>
        <taxon>Streptophyta</taxon>
        <taxon>Embryophyta</taxon>
        <taxon>Marchantiophyta</taxon>
        <taxon>Marchantiopsida</taxon>
        <taxon>Marchantiidae</taxon>
        <taxon>Marchantiales</taxon>
        <taxon>Ricciaceae</taxon>
        <taxon>Riccia</taxon>
    </lineage>
</organism>
<accession>A0ABD3GHJ7</accession>
<gene>
    <name evidence="2" type="ORF">R1sor_021339</name>
</gene>
<evidence type="ECO:0000313" key="3">
    <source>
        <dbReference type="Proteomes" id="UP001633002"/>
    </source>
</evidence>